<evidence type="ECO:0000256" key="7">
    <source>
        <dbReference type="ARBA" id="ARBA00023136"/>
    </source>
</evidence>
<evidence type="ECO:0000256" key="3">
    <source>
        <dbReference type="ARBA" id="ARBA00022452"/>
    </source>
</evidence>
<keyword evidence="5" id="KW-0732">Signal</keyword>
<dbReference type="STRING" id="1257025.LEP1GSC203_3339"/>
<evidence type="ECO:0000256" key="1">
    <source>
        <dbReference type="ARBA" id="ARBA00004571"/>
    </source>
</evidence>
<keyword evidence="16" id="KW-1185">Reference proteome</keyword>
<dbReference type="GO" id="GO:0044718">
    <property type="term" value="P:siderophore transmembrane transport"/>
    <property type="evidence" value="ECO:0007669"/>
    <property type="project" value="TreeGrafter"/>
</dbReference>
<feature type="domain" description="TonB-dependent receptor-like beta-barrel" evidence="13">
    <location>
        <begin position="244"/>
        <end position="706"/>
    </location>
</feature>
<evidence type="ECO:0000256" key="11">
    <source>
        <dbReference type="RuleBase" id="RU003357"/>
    </source>
</evidence>
<evidence type="ECO:0000259" key="14">
    <source>
        <dbReference type="Pfam" id="PF07715"/>
    </source>
</evidence>
<dbReference type="InterPro" id="IPR037066">
    <property type="entry name" value="Plug_dom_sf"/>
</dbReference>
<proteinExistence type="inferred from homology"/>
<comment type="subcellular location">
    <subcellularLocation>
        <location evidence="1 10">Cell outer membrane</location>
        <topology evidence="1 10">Multi-pass membrane protein</topology>
    </subcellularLocation>
</comment>
<comment type="similarity">
    <text evidence="10 11">Belongs to the TonB-dependent receptor family.</text>
</comment>
<evidence type="ECO:0000256" key="5">
    <source>
        <dbReference type="ARBA" id="ARBA00022729"/>
    </source>
</evidence>
<keyword evidence="8 15" id="KW-0675">Receptor</keyword>
<evidence type="ECO:0000313" key="16">
    <source>
        <dbReference type="Proteomes" id="UP000012371"/>
    </source>
</evidence>
<keyword evidence="4 10" id="KW-0812">Transmembrane</keyword>
<dbReference type="Pfam" id="PF00593">
    <property type="entry name" value="TonB_dep_Rec_b-barrel"/>
    <property type="match status" value="1"/>
</dbReference>
<keyword evidence="9 10" id="KW-0998">Cell outer membrane</keyword>
<dbReference type="PANTHER" id="PTHR30069">
    <property type="entry name" value="TONB-DEPENDENT OUTER MEMBRANE RECEPTOR"/>
    <property type="match status" value="1"/>
</dbReference>
<feature type="domain" description="TonB-dependent receptor plug" evidence="14">
    <location>
        <begin position="111"/>
        <end position="214"/>
    </location>
</feature>
<keyword evidence="7 10" id="KW-0472">Membrane</keyword>
<evidence type="ECO:0000256" key="8">
    <source>
        <dbReference type="ARBA" id="ARBA00023170"/>
    </source>
</evidence>
<comment type="caution">
    <text evidence="15">The sequence shown here is derived from an EMBL/GenBank/DDBJ whole genome shotgun (WGS) entry which is preliminary data.</text>
</comment>
<keyword evidence="3 10" id="KW-1134">Transmembrane beta strand</keyword>
<sequence>MHSFFQFLLPILCLFVLFIGEVHSQTRPRETGKKTKTEDQIPNTTTAPPSVPTETIPTDPNLQKTGTTTPNVSTPEEGNKEETNSEEVDRFKDLDNKNGIVVTGSRGERRLKDSAVATEVISRKRIEQTGARNLGEVLDTQIGINVTPFFGGSQVQMLGLDSKYVLFLVDGQRVAGRLNNTIDLTRFKVQNIERVEIVKGSSSSLYGADAIGGVINIITKQAEKPEHYQFRTSYGNGRQTNFGTQGEKNMIADVGFKNDFVATNFFGGFNQSAAYDLDPKTPATTGNAFQDNNLGGNMIFNPDGQFKVKTGINYLNRNQAGVDSRANGGVFDRTNLTNDFLGLGALEYSYGKRNMVSLRGNFSRWENHYKLDQRNSNELDVKELTNEFSSQGVAQIDHEINKDHMVTAGVESYSEELQSDRLQRRNAYRTRRAAFIQDEWVIWRQGFVWRLVPGVRHDVDSQFGGQTTPKIATKVDITSNLVFRASYGKGFRPPSFRELYLRFENPGVGYVVDGNDKLRPERSTTVNADLEYTPYKFWTLSLSVFRNDITDLIQYSFGTRTSEFANFQLKNIQRAYTRGVEAGSRVRFLKYFALELGYNQTDTRDLTTDRPLEGRALHQGTMNFFVNAPGGWEFALRAKRLDKRPFYSTTNEFTAGSSTALIDQQTKSVEENNKVVYGKPFTLLNVRMEKKFFDGRMSLFLGVDNVLDQYELTYNPIRPRFYYGGLQATF</sequence>
<evidence type="ECO:0000256" key="9">
    <source>
        <dbReference type="ARBA" id="ARBA00023237"/>
    </source>
</evidence>
<reference evidence="15" key="1">
    <citation type="submission" date="2013-03" db="EMBL/GenBank/DDBJ databases">
        <authorList>
            <person name="Harkins D.M."/>
            <person name="Durkin A.S."/>
            <person name="Brinkac L.M."/>
            <person name="Haft D.H."/>
            <person name="Selengut J.D."/>
            <person name="Sanka R."/>
            <person name="DePew J."/>
            <person name="Purushe J."/>
            <person name="Hartskeerl R.A."/>
            <person name="Ahmed A."/>
            <person name="van der Linden H."/>
            <person name="Goris M.G.A."/>
            <person name="Vinetz J.M."/>
            <person name="Sutton G.G."/>
            <person name="Nierman W.C."/>
            <person name="Fouts D.E."/>
        </authorList>
    </citation>
    <scope>NUCLEOTIDE SEQUENCE [LARGE SCALE GENOMIC DNA]</scope>
    <source>
        <strain evidence="15">LT 11-33</strain>
    </source>
</reference>
<evidence type="ECO:0000256" key="6">
    <source>
        <dbReference type="ARBA" id="ARBA00023077"/>
    </source>
</evidence>
<dbReference type="EMBL" id="AOGW02000006">
    <property type="protein sequence ID" value="EMY63146.1"/>
    <property type="molecule type" value="Genomic_DNA"/>
</dbReference>
<dbReference type="Gene3D" id="2.40.170.20">
    <property type="entry name" value="TonB-dependent receptor, beta-barrel domain"/>
    <property type="match status" value="1"/>
</dbReference>
<keyword evidence="2 10" id="KW-0813">Transport</keyword>
<feature type="region of interest" description="Disordered" evidence="12">
    <location>
        <begin position="25"/>
        <end position="87"/>
    </location>
</feature>
<dbReference type="InterPro" id="IPR000531">
    <property type="entry name" value="Beta-barrel_TonB"/>
</dbReference>
<dbReference type="InterPro" id="IPR012910">
    <property type="entry name" value="Plug_dom"/>
</dbReference>
<evidence type="ECO:0000256" key="4">
    <source>
        <dbReference type="ARBA" id="ARBA00022692"/>
    </source>
</evidence>
<gene>
    <name evidence="15" type="ORF">LEP1GSC203_3339</name>
</gene>
<evidence type="ECO:0000313" key="15">
    <source>
        <dbReference type="EMBL" id="EMY63146.1"/>
    </source>
</evidence>
<dbReference type="InterPro" id="IPR039426">
    <property type="entry name" value="TonB-dep_rcpt-like"/>
</dbReference>
<protein>
    <submittedName>
        <fullName evidence="15">TonB-dependent receptor</fullName>
    </submittedName>
</protein>
<dbReference type="Proteomes" id="UP000012371">
    <property type="component" value="Unassembled WGS sequence"/>
</dbReference>
<feature type="compositionally biased region" description="Polar residues" evidence="12">
    <location>
        <begin position="40"/>
        <end position="74"/>
    </location>
</feature>
<dbReference type="SUPFAM" id="SSF56935">
    <property type="entry name" value="Porins"/>
    <property type="match status" value="1"/>
</dbReference>
<name>N1W642_9LEPT</name>
<dbReference type="Pfam" id="PF07715">
    <property type="entry name" value="Plug"/>
    <property type="match status" value="1"/>
</dbReference>
<evidence type="ECO:0000256" key="10">
    <source>
        <dbReference type="PROSITE-ProRule" id="PRU01360"/>
    </source>
</evidence>
<keyword evidence="6 11" id="KW-0798">TonB box</keyword>
<organism evidence="15 16">
    <name type="scientific">Leptospira terpstrae serovar Hualin str. LT 11-33 = ATCC 700639</name>
    <dbReference type="NCBI Taxonomy" id="1257025"/>
    <lineage>
        <taxon>Bacteria</taxon>
        <taxon>Pseudomonadati</taxon>
        <taxon>Spirochaetota</taxon>
        <taxon>Spirochaetia</taxon>
        <taxon>Leptospirales</taxon>
        <taxon>Leptospiraceae</taxon>
        <taxon>Leptospira</taxon>
    </lineage>
</organism>
<evidence type="ECO:0000256" key="12">
    <source>
        <dbReference type="SAM" id="MobiDB-lite"/>
    </source>
</evidence>
<feature type="compositionally biased region" description="Basic and acidic residues" evidence="12">
    <location>
        <begin position="77"/>
        <end position="87"/>
    </location>
</feature>
<evidence type="ECO:0000259" key="13">
    <source>
        <dbReference type="Pfam" id="PF00593"/>
    </source>
</evidence>
<feature type="compositionally biased region" description="Basic and acidic residues" evidence="12">
    <location>
        <begin position="27"/>
        <end position="39"/>
    </location>
</feature>
<dbReference type="GO" id="GO:0015344">
    <property type="term" value="F:siderophore uptake transmembrane transporter activity"/>
    <property type="evidence" value="ECO:0007669"/>
    <property type="project" value="TreeGrafter"/>
</dbReference>
<dbReference type="RefSeq" id="WP_002972917.1">
    <property type="nucleotide sequence ID" value="NZ_AOGW02000006.1"/>
</dbReference>
<dbReference type="GO" id="GO:0009279">
    <property type="term" value="C:cell outer membrane"/>
    <property type="evidence" value="ECO:0007669"/>
    <property type="project" value="UniProtKB-SubCell"/>
</dbReference>
<accession>N1W642</accession>
<dbReference type="CDD" id="cd01347">
    <property type="entry name" value="ligand_gated_channel"/>
    <property type="match status" value="1"/>
</dbReference>
<dbReference type="PANTHER" id="PTHR30069:SF29">
    <property type="entry name" value="HEMOGLOBIN AND HEMOGLOBIN-HAPTOGLOBIN-BINDING PROTEIN 1-RELATED"/>
    <property type="match status" value="1"/>
</dbReference>
<dbReference type="AlphaFoldDB" id="N1W642"/>
<evidence type="ECO:0000256" key="2">
    <source>
        <dbReference type="ARBA" id="ARBA00022448"/>
    </source>
</evidence>
<dbReference type="InterPro" id="IPR036942">
    <property type="entry name" value="Beta-barrel_TonB_sf"/>
</dbReference>
<dbReference type="OrthoDB" id="101167at2"/>
<dbReference type="Gene3D" id="2.170.130.10">
    <property type="entry name" value="TonB-dependent receptor, plug domain"/>
    <property type="match status" value="1"/>
</dbReference>
<dbReference type="PROSITE" id="PS52016">
    <property type="entry name" value="TONB_DEPENDENT_REC_3"/>
    <property type="match status" value="1"/>
</dbReference>